<sequence length="188" mass="20268">MVVERMDECLNCSNDIVSGLIEVVSVSLFRHFPDVKVDLDDVEKVIGALTVLRPNVVEIETLTGLLHMFRGNWDEAMHVLRSVCERVPAFPHARTLLAVCLSTKGDASWRRVAAEAAELATDPHTAALVTVMQAREDLQDAIKVQQSGGRFVIPPTFAALIAEQDGGASEAAGSEGGSVPDSASYLRL</sequence>
<reference evidence="2 3" key="1">
    <citation type="submission" date="2018-05" db="EMBL/GenBank/DDBJ databases">
        <title>Comparative genomics of bacterial root endophytes of switchgrass collected from native prairies over two seasons.</title>
        <authorList>
            <person name="Tang Y."/>
        </authorList>
    </citation>
    <scope>NUCLEOTIDE SEQUENCE [LARGE SCALE GENOMIC DNA]</scope>
    <source>
        <strain evidence="2 3">NFIX32</strain>
    </source>
</reference>
<accession>A0A318HTW6</accession>
<dbReference type="InterPro" id="IPR013394">
    <property type="entry name" value="T3SS_HrpB1/HrpK"/>
</dbReference>
<evidence type="ECO:0000313" key="3">
    <source>
        <dbReference type="Proteomes" id="UP000247755"/>
    </source>
</evidence>
<evidence type="ECO:0000313" key="2">
    <source>
        <dbReference type="EMBL" id="PXX21934.1"/>
    </source>
</evidence>
<dbReference type="SUPFAM" id="SSF48452">
    <property type="entry name" value="TPR-like"/>
    <property type="match status" value="1"/>
</dbReference>
<dbReference type="EMBL" id="QJJY01000044">
    <property type="protein sequence ID" value="PXX21934.1"/>
    <property type="molecule type" value="Genomic_DNA"/>
</dbReference>
<dbReference type="Gene3D" id="1.25.40.10">
    <property type="entry name" value="Tetratricopeptide repeat domain"/>
    <property type="match status" value="1"/>
</dbReference>
<organism evidence="2 3">
    <name type="scientific">Burkholderia pyrrocinia</name>
    <name type="common">Pseudomonas pyrrocinia</name>
    <dbReference type="NCBI Taxonomy" id="60550"/>
    <lineage>
        <taxon>Bacteria</taxon>
        <taxon>Pseudomonadati</taxon>
        <taxon>Pseudomonadota</taxon>
        <taxon>Betaproteobacteria</taxon>
        <taxon>Burkholderiales</taxon>
        <taxon>Burkholderiaceae</taxon>
        <taxon>Burkholderia</taxon>
        <taxon>Burkholderia cepacia complex</taxon>
    </lineage>
</organism>
<dbReference type="Pfam" id="PF09613">
    <property type="entry name" value="HrpB1_HrpK"/>
    <property type="match status" value="1"/>
</dbReference>
<name>A0A318HTW6_BURPY</name>
<gene>
    <name evidence="2" type="ORF">NA66_104423</name>
</gene>
<dbReference type="NCBIfam" id="TIGR02561">
    <property type="entry name" value="HrpB1_HrpK"/>
    <property type="match status" value="1"/>
</dbReference>
<comment type="caution">
    <text evidence="2">The sequence shown here is derived from an EMBL/GenBank/DDBJ whole genome shotgun (WGS) entry which is preliminary data.</text>
</comment>
<dbReference type="Proteomes" id="UP000247755">
    <property type="component" value="Unassembled WGS sequence"/>
</dbReference>
<dbReference type="InterPro" id="IPR011990">
    <property type="entry name" value="TPR-like_helical_dom_sf"/>
</dbReference>
<protein>
    <submittedName>
        <fullName evidence="2">Type III secretion protein HrpB1</fullName>
    </submittedName>
</protein>
<feature type="region of interest" description="Disordered" evidence="1">
    <location>
        <begin position="168"/>
        <end position="188"/>
    </location>
</feature>
<dbReference type="AlphaFoldDB" id="A0A318HTW6"/>
<proteinExistence type="predicted"/>
<evidence type="ECO:0000256" key="1">
    <source>
        <dbReference type="SAM" id="MobiDB-lite"/>
    </source>
</evidence>